<evidence type="ECO:0000256" key="4">
    <source>
        <dbReference type="ARBA" id="ARBA00022989"/>
    </source>
</evidence>
<dbReference type="Proteomes" id="UP000198728">
    <property type="component" value="Unassembled WGS sequence"/>
</dbReference>
<keyword evidence="5 6" id="KW-0472">Membrane</keyword>
<proteinExistence type="predicted"/>
<name>A0A1I1M3V8_9RHOB</name>
<protein>
    <submittedName>
        <fullName evidence="7">Oxaloacetate decarboxylase, gamma chain</fullName>
    </submittedName>
</protein>
<keyword evidence="3 6" id="KW-0812">Transmembrane</keyword>
<evidence type="ECO:0000256" key="5">
    <source>
        <dbReference type="ARBA" id="ARBA00023136"/>
    </source>
</evidence>
<keyword evidence="2" id="KW-1003">Cell membrane</keyword>
<evidence type="ECO:0000313" key="8">
    <source>
        <dbReference type="Proteomes" id="UP000198728"/>
    </source>
</evidence>
<dbReference type="OrthoDB" id="8451517at2"/>
<accession>A0A1I1M3V8</accession>
<dbReference type="InterPro" id="IPR005899">
    <property type="entry name" value="Na_pump_deCOase"/>
</dbReference>
<dbReference type="STRING" id="441112.SAMN04488094_109123"/>
<sequence>MLENLELIGTGFAVVMTVLAAIWGACALIGAFFVRAERAALSVKAVATPVTAAPAAAAGTDASGVPPHHLAAIAAAVAHTLGAGYRVTRVSAPAHEIGDWPLEGRFETFTANRVRTDWGPTRVAQASPHTK</sequence>
<keyword evidence="8" id="KW-1185">Reference proteome</keyword>
<reference evidence="7 8" key="1">
    <citation type="submission" date="2016-10" db="EMBL/GenBank/DDBJ databases">
        <authorList>
            <person name="de Groot N.N."/>
        </authorList>
    </citation>
    <scope>NUCLEOTIDE SEQUENCE [LARGE SCALE GENOMIC DNA]</scope>
    <source>
        <strain evidence="7 8">DSM 19548</strain>
    </source>
</reference>
<evidence type="ECO:0000256" key="2">
    <source>
        <dbReference type="ARBA" id="ARBA00022475"/>
    </source>
</evidence>
<evidence type="ECO:0000313" key="7">
    <source>
        <dbReference type="EMBL" id="SFC79422.1"/>
    </source>
</evidence>
<dbReference type="EMBL" id="FOLG01000009">
    <property type="protein sequence ID" value="SFC79422.1"/>
    <property type="molecule type" value="Genomic_DNA"/>
</dbReference>
<dbReference type="AlphaFoldDB" id="A0A1I1M3V8"/>
<dbReference type="RefSeq" id="WP_093361502.1">
    <property type="nucleotide sequence ID" value="NZ_FOLG01000009.1"/>
</dbReference>
<dbReference type="GO" id="GO:0036376">
    <property type="term" value="P:sodium ion export across plasma membrane"/>
    <property type="evidence" value="ECO:0007669"/>
    <property type="project" value="InterPro"/>
</dbReference>
<evidence type="ECO:0000256" key="6">
    <source>
        <dbReference type="SAM" id="Phobius"/>
    </source>
</evidence>
<dbReference type="GO" id="GO:0015081">
    <property type="term" value="F:sodium ion transmembrane transporter activity"/>
    <property type="evidence" value="ECO:0007669"/>
    <property type="project" value="InterPro"/>
</dbReference>
<comment type="subcellular location">
    <subcellularLocation>
        <location evidence="1">Cell membrane</location>
    </subcellularLocation>
</comment>
<dbReference type="Pfam" id="PF04277">
    <property type="entry name" value="OAD_gamma"/>
    <property type="match status" value="1"/>
</dbReference>
<evidence type="ECO:0000256" key="3">
    <source>
        <dbReference type="ARBA" id="ARBA00022692"/>
    </source>
</evidence>
<gene>
    <name evidence="7" type="ORF">SAMN04488094_109123</name>
</gene>
<dbReference type="GO" id="GO:0005886">
    <property type="term" value="C:plasma membrane"/>
    <property type="evidence" value="ECO:0007669"/>
    <property type="project" value="UniProtKB-SubCell"/>
</dbReference>
<evidence type="ECO:0000256" key="1">
    <source>
        <dbReference type="ARBA" id="ARBA00004236"/>
    </source>
</evidence>
<organism evidence="7 8">
    <name type="scientific">Tropicimonas isoalkanivorans</name>
    <dbReference type="NCBI Taxonomy" id="441112"/>
    <lineage>
        <taxon>Bacteria</taxon>
        <taxon>Pseudomonadati</taxon>
        <taxon>Pseudomonadota</taxon>
        <taxon>Alphaproteobacteria</taxon>
        <taxon>Rhodobacterales</taxon>
        <taxon>Roseobacteraceae</taxon>
        <taxon>Tropicimonas</taxon>
    </lineage>
</organism>
<keyword evidence="4 6" id="KW-1133">Transmembrane helix</keyword>
<feature type="transmembrane region" description="Helical" evidence="6">
    <location>
        <begin position="12"/>
        <end position="34"/>
    </location>
</feature>